<keyword evidence="2" id="KW-0812">Transmembrane</keyword>
<gene>
    <name evidence="5" type="ORF">IW261DRAFT_1371734</name>
</gene>
<proteinExistence type="predicted"/>
<name>A0AA39NTA0_9AGAR</name>
<protein>
    <recommendedName>
        <fullName evidence="4">DUF6535 domain-containing protein</fullName>
    </recommendedName>
</protein>
<comment type="caution">
    <text evidence="5">The sequence shown here is derived from an EMBL/GenBank/DDBJ whole genome shotgun (WGS) entry which is preliminary data.</text>
</comment>
<evidence type="ECO:0000259" key="4">
    <source>
        <dbReference type="Pfam" id="PF20153"/>
    </source>
</evidence>
<keyword evidence="2" id="KW-0472">Membrane</keyword>
<dbReference type="Proteomes" id="UP001175227">
    <property type="component" value="Unassembled WGS sequence"/>
</dbReference>
<feature type="non-terminal residue" evidence="5">
    <location>
        <position position="1"/>
    </location>
</feature>
<reference evidence="5" key="1">
    <citation type="submission" date="2023-06" db="EMBL/GenBank/DDBJ databases">
        <authorList>
            <consortium name="Lawrence Berkeley National Laboratory"/>
            <person name="Ahrendt S."/>
            <person name="Sahu N."/>
            <person name="Indic B."/>
            <person name="Wong-Bajracharya J."/>
            <person name="Merenyi Z."/>
            <person name="Ke H.-M."/>
            <person name="Monk M."/>
            <person name="Kocsube S."/>
            <person name="Drula E."/>
            <person name="Lipzen A."/>
            <person name="Balint B."/>
            <person name="Henrissat B."/>
            <person name="Andreopoulos B."/>
            <person name="Martin F.M."/>
            <person name="Harder C.B."/>
            <person name="Rigling D."/>
            <person name="Ford K.L."/>
            <person name="Foster G.D."/>
            <person name="Pangilinan J."/>
            <person name="Papanicolaou A."/>
            <person name="Barry K."/>
            <person name="LaButti K."/>
            <person name="Viragh M."/>
            <person name="Koriabine M."/>
            <person name="Yan M."/>
            <person name="Riley R."/>
            <person name="Champramary S."/>
            <person name="Plett K.L."/>
            <person name="Tsai I.J."/>
            <person name="Slot J."/>
            <person name="Sipos G."/>
            <person name="Plett J."/>
            <person name="Nagy L.G."/>
            <person name="Grigoriev I.V."/>
        </authorList>
    </citation>
    <scope>NUCLEOTIDE SEQUENCE</scope>
    <source>
        <strain evidence="5">ICMP 16352</strain>
    </source>
</reference>
<dbReference type="Pfam" id="PF20153">
    <property type="entry name" value="DUF6535"/>
    <property type="match status" value="1"/>
</dbReference>
<evidence type="ECO:0000313" key="5">
    <source>
        <dbReference type="EMBL" id="KAK0471467.1"/>
    </source>
</evidence>
<feature type="transmembrane region" description="Helical" evidence="2">
    <location>
        <begin position="293"/>
        <end position="315"/>
    </location>
</feature>
<feature type="region of interest" description="Disordered" evidence="1">
    <location>
        <begin position="48"/>
        <end position="136"/>
    </location>
</feature>
<keyword evidence="2" id="KW-1133">Transmembrane helix</keyword>
<dbReference type="InterPro" id="IPR045338">
    <property type="entry name" value="DUF6535"/>
</dbReference>
<feature type="transmembrane region" description="Helical" evidence="2">
    <location>
        <begin position="240"/>
        <end position="264"/>
    </location>
</feature>
<dbReference type="EMBL" id="JAUEPR010000050">
    <property type="protein sequence ID" value="KAK0471467.1"/>
    <property type="molecule type" value="Genomic_DNA"/>
</dbReference>
<dbReference type="AlphaFoldDB" id="A0AA39NTA0"/>
<accession>A0AA39NTA0</accession>
<feature type="signal peptide" evidence="3">
    <location>
        <begin position="1"/>
        <end position="19"/>
    </location>
</feature>
<organism evidence="5 6">
    <name type="scientific">Armillaria novae-zelandiae</name>
    <dbReference type="NCBI Taxonomy" id="153914"/>
    <lineage>
        <taxon>Eukaryota</taxon>
        <taxon>Fungi</taxon>
        <taxon>Dikarya</taxon>
        <taxon>Basidiomycota</taxon>
        <taxon>Agaricomycotina</taxon>
        <taxon>Agaricomycetes</taxon>
        <taxon>Agaricomycetidae</taxon>
        <taxon>Agaricales</taxon>
        <taxon>Marasmiineae</taxon>
        <taxon>Physalacriaceae</taxon>
        <taxon>Armillaria</taxon>
    </lineage>
</organism>
<feature type="chain" id="PRO_5041244497" description="DUF6535 domain-containing protein" evidence="3">
    <location>
        <begin position="20"/>
        <end position="316"/>
    </location>
</feature>
<keyword evidence="6" id="KW-1185">Reference proteome</keyword>
<feature type="domain" description="DUF6535" evidence="4">
    <location>
        <begin position="141"/>
        <end position="315"/>
    </location>
</feature>
<evidence type="ECO:0000313" key="6">
    <source>
        <dbReference type="Proteomes" id="UP001175227"/>
    </source>
</evidence>
<evidence type="ECO:0000256" key="3">
    <source>
        <dbReference type="SAM" id="SignalP"/>
    </source>
</evidence>
<evidence type="ECO:0000256" key="2">
    <source>
        <dbReference type="SAM" id="Phobius"/>
    </source>
</evidence>
<sequence length="316" mass="35082">MRIVLQTIALFLLYPLSFPLWTLVKEHDMPSDIQDDTSHDPVFNGKGIGVTDQLNTSMPPVTSWDRPENSHRSAHHATTTGESMSMPLPAEGPTAPQARTRHRSVSGLSHQAAGSEGVHGDSRAYAPSPPFEEAGPKSSVWCAYLDKSREYDTNMVAEQRGELNILLVFAGLFSAVVSNFLTLSMSKSEPDYQAMSAFLLFDLINIQLALANGTSADNITTSGTNPYDTETLNLFDMVQWCWFTSLTLSLVTAFFAILVDAWYFHYVSPIPGQPKVRARTRHLRYKGLDKWNVRHSICVLQVLLHFSLIAFAFGLA</sequence>
<evidence type="ECO:0000256" key="1">
    <source>
        <dbReference type="SAM" id="MobiDB-lite"/>
    </source>
</evidence>
<feature type="transmembrane region" description="Helical" evidence="2">
    <location>
        <begin position="163"/>
        <end position="183"/>
    </location>
</feature>
<keyword evidence="3" id="KW-0732">Signal</keyword>